<keyword evidence="5 7" id="KW-1133">Transmembrane helix</keyword>
<feature type="transmembrane region" description="Helical" evidence="7">
    <location>
        <begin position="377"/>
        <end position="397"/>
    </location>
</feature>
<organism evidence="9 10">
    <name type="scientific">Pedobacter cryoconitis</name>
    <dbReference type="NCBI Taxonomy" id="188932"/>
    <lineage>
        <taxon>Bacteria</taxon>
        <taxon>Pseudomonadati</taxon>
        <taxon>Bacteroidota</taxon>
        <taxon>Sphingobacteriia</taxon>
        <taxon>Sphingobacteriales</taxon>
        <taxon>Sphingobacteriaceae</taxon>
        <taxon>Pedobacter</taxon>
    </lineage>
</organism>
<evidence type="ECO:0000313" key="9">
    <source>
        <dbReference type="EMBL" id="MBB6498733.1"/>
    </source>
</evidence>
<keyword evidence="6 7" id="KW-0472">Membrane</keyword>
<feature type="transmembrane region" description="Helical" evidence="7">
    <location>
        <begin position="351"/>
        <end position="371"/>
    </location>
</feature>
<evidence type="ECO:0000256" key="2">
    <source>
        <dbReference type="ARBA" id="ARBA00022448"/>
    </source>
</evidence>
<evidence type="ECO:0000256" key="3">
    <source>
        <dbReference type="ARBA" id="ARBA00022475"/>
    </source>
</evidence>
<comment type="caution">
    <text evidence="9">The sequence shown here is derived from an EMBL/GenBank/DDBJ whole genome shotgun (WGS) entry which is preliminary data.</text>
</comment>
<name>A0A7X0J0E4_9SPHI</name>
<dbReference type="RefSeq" id="WP_184623128.1">
    <property type="nucleotide sequence ID" value="NZ_JACHCC010000002.1"/>
</dbReference>
<evidence type="ECO:0000256" key="5">
    <source>
        <dbReference type="ARBA" id="ARBA00022989"/>
    </source>
</evidence>
<feature type="transmembrane region" description="Helical" evidence="7">
    <location>
        <begin position="108"/>
        <end position="127"/>
    </location>
</feature>
<reference evidence="9 10" key="1">
    <citation type="submission" date="2020-08" db="EMBL/GenBank/DDBJ databases">
        <title>Genomic Encyclopedia of Type Strains, Phase IV (KMG-V): Genome sequencing to study the core and pangenomes of soil and plant-associated prokaryotes.</title>
        <authorList>
            <person name="Whitman W."/>
        </authorList>
    </citation>
    <scope>NUCLEOTIDE SEQUENCE [LARGE SCALE GENOMIC DNA]</scope>
    <source>
        <strain evidence="9 10">M2T3</strain>
    </source>
</reference>
<accession>A0A7X0J0E4</accession>
<feature type="transmembrane region" description="Helical" evidence="7">
    <location>
        <begin position="83"/>
        <end position="102"/>
    </location>
</feature>
<feature type="transmembrane region" description="Helical" evidence="7">
    <location>
        <begin position="174"/>
        <end position="199"/>
    </location>
</feature>
<keyword evidence="4 7" id="KW-0812">Transmembrane</keyword>
<dbReference type="PROSITE" id="PS50850">
    <property type="entry name" value="MFS"/>
    <property type="match status" value="1"/>
</dbReference>
<sequence length="416" mass="45124">MRKEQAADTFRAFRNRNYTLFFAGQSVSQIGTWMQRTAVIWVIYSLTHSAAMIGFTVFAQQFPSFLLSLAGGVVADRYSRYRILLITQTASMLQAVLLAVLVLSGHHVIWEILSLSAILGVINAFDVPARQPMVHEMVDNKEDLANAISLNSAMVNLARLVGPALSGIVLQQFGAGICFIINALSFLAVITSLLLMHFAPFSPPAIKKKITAELAEGLRYLKQTRSITILIFLLACLSLLILPYDTMIPVFAKTIFEGNAATYGYLTGAIGLGALGGTFFLASAKRGADLRKFLLGSIVVLGIGLILFSRIAYFPVALPFAIIIGIGSITPMAASITVIQTEAAIHMRGRVMSYVAMAYFGMMPMGSLLIGSISQKIGAQLTMFCQGILAILIALLFGKLLYKKPIKETTDYSSIN</sequence>
<evidence type="ECO:0000256" key="6">
    <source>
        <dbReference type="ARBA" id="ARBA00023136"/>
    </source>
</evidence>
<dbReference type="InterPro" id="IPR036259">
    <property type="entry name" value="MFS_trans_sf"/>
</dbReference>
<feature type="domain" description="Major facilitator superfamily (MFS) profile" evidence="8">
    <location>
        <begin position="12"/>
        <end position="405"/>
    </location>
</feature>
<dbReference type="Proteomes" id="UP000521017">
    <property type="component" value="Unassembled WGS sequence"/>
</dbReference>
<feature type="transmembrane region" description="Helical" evidence="7">
    <location>
        <begin position="50"/>
        <end position="71"/>
    </location>
</feature>
<dbReference type="SUPFAM" id="SSF103473">
    <property type="entry name" value="MFS general substrate transporter"/>
    <property type="match status" value="1"/>
</dbReference>
<dbReference type="InterPro" id="IPR010290">
    <property type="entry name" value="TM_effector"/>
</dbReference>
<feature type="transmembrane region" description="Helical" evidence="7">
    <location>
        <begin position="320"/>
        <end position="339"/>
    </location>
</feature>
<keyword evidence="3" id="KW-1003">Cell membrane</keyword>
<keyword evidence="2" id="KW-0813">Transport</keyword>
<gene>
    <name evidence="9" type="ORF">HDF25_000870</name>
</gene>
<feature type="transmembrane region" description="Helical" evidence="7">
    <location>
        <begin position="264"/>
        <end position="282"/>
    </location>
</feature>
<dbReference type="EMBL" id="JACHCC010000002">
    <property type="protein sequence ID" value="MBB6498733.1"/>
    <property type="molecule type" value="Genomic_DNA"/>
</dbReference>
<evidence type="ECO:0000313" key="10">
    <source>
        <dbReference type="Proteomes" id="UP000521017"/>
    </source>
</evidence>
<dbReference type="CDD" id="cd06173">
    <property type="entry name" value="MFS_MefA_like"/>
    <property type="match status" value="1"/>
</dbReference>
<feature type="transmembrane region" description="Helical" evidence="7">
    <location>
        <begin position="20"/>
        <end position="44"/>
    </location>
</feature>
<evidence type="ECO:0000256" key="1">
    <source>
        <dbReference type="ARBA" id="ARBA00004651"/>
    </source>
</evidence>
<evidence type="ECO:0000259" key="8">
    <source>
        <dbReference type="PROSITE" id="PS50850"/>
    </source>
</evidence>
<dbReference type="AlphaFoldDB" id="A0A7X0J0E4"/>
<dbReference type="GO" id="GO:0022857">
    <property type="term" value="F:transmembrane transporter activity"/>
    <property type="evidence" value="ECO:0007669"/>
    <property type="project" value="InterPro"/>
</dbReference>
<evidence type="ECO:0000256" key="7">
    <source>
        <dbReference type="SAM" id="Phobius"/>
    </source>
</evidence>
<dbReference type="Pfam" id="PF05977">
    <property type="entry name" value="MFS_3"/>
    <property type="match status" value="1"/>
</dbReference>
<feature type="transmembrane region" description="Helical" evidence="7">
    <location>
        <begin position="227"/>
        <end position="244"/>
    </location>
</feature>
<evidence type="ECO:0000256" key="4">
    <source>
        <dbReference type="ARBA" id="ARBA00022692"/>
    </source>
</evidence>
<dbReference type="PANTHER" id="PTHR23513">
    <property type="entry name" value="INTEGRAL MEMBRANE EFFLUX PROTEIN-RELATED"/>
    <property type="match status" value="1"/>
</dbReference>
<feature type="transmembrane region" description="Helical" evidence="7">
    <location>
        <begin position="148"/>
        <end position="168"/>
    </location>
</feature>
<feature type="transmembrane region" description="Helical" evidence="7">
    <location>
        <begin position="294"/>
        <end position="314"/>
    </location>
</feature>
<dbReference type="PANTHER" id="PTHR23513:SF11">
    <property type="entry name" value="STAPHYLOFERRIN A TRANSPORTER"/>
    <property type="match status" value="1"/>
</dbReference>
<comment type="subcellular location">
    <subcellularLocation>
        <location evidence="1">Cell membrane</location>
        <topology evidence="1">Multi-pass membrane protein</topology>
    </subcellularLocation>
</comment>
<dbReference type="Gene3D" id="1.20.1250.20">
    <property type="entry name" value="MFS general substrate transporter like domains"/>
    <property type="match status" value="1"/>
</dbReference>
<proteinExistence type="predicted"/>
<dbReference type="GO" id="GO:0005886">
    <property type="term" value="C:plasma membrane"/>
    <property type="evidence" value="ECO:0007669"/>
    <property type="project" value="UniProtKB-SubCell"/>
</dbReference>
<protein>
    <submittedName>
        <fullName evidence="9">MFS family permease</fullName>
    </submittedName>
</protein>
<dbReference type="InterPro" id="IPR020846">
    <property type="entry name" value="MFS_dom"/>
</dbReference>